<dbReference type="SUPFAM" id="SSF48452">
    <property type="entry name" value="TPR-like"/>
    <property type="match status" value="1"/>
</dbReference>
<accession>M5Q0P5</accession>
<organism evidence="5 6">
    <name type="scientific">Desulfocurvibacter africanus PCS</name>
    <dbReference type="NCBI Taxonomy" id="1262666"/>
    <lineage>
        <taxon>Bacteria</taxon>
        <taxon>Pseudomonadati</taxon>
        <taxon>Thermodesulfobacteriota</taxon>
        <taxon>Desulfovibrionia</taxon>
        <taxon>Desulfovibrionales</taxon>
        <taxon>Desulfovibrionaceae</taxon>
        <taxon>Desulfocurvibacter</taxon>
    </lineage>
</organism>
<sequence>MAGMQDSGAQRPDGKVKGIFSTQKVTTIGTGATTRKTIQQTLYYCSELDDGSIEIQPVNKNCIPSGKKSIISKDDLLRRFSPEPEFYVTTVQPRMQEMNAYIEKGDEHRAKSEIYSAEFEYSGAIKLDEENVRANFGIGICYLERGELAKAEDILNRIIKLEAAFGPEHKHLFNEFGIYLRKAGMFDQSIRYYNRALELTEKDDHLYYNVARAYSEKGDTPSAKENLERALKLNPKLDAARKLLDQLEGKAPKSARNTGKDTGGDTPKAAGTPIIL</sequence>
<dbReference type="InterPro" id="IPR011990">
    <property type="entry name" value="TPR-like_helical_dom_sf"/>
</dbReference>
<feature type="region of interest" description="Disordered" evidence="4">
    <location>
        <begin position="248"/>
        <end position="276"/>
    </location>
</feature>
<evidence type="ECO:0000313" key="6">
    <source>
        <dbReference type="Proteomes" id="UP000011922"/>
    </source>
</evidence>
<reference evidence="5 6" key="1">
    <citation type="journal article" date="2013" name="Genome Announc.">
        <title>Draft Genome Sequence for Desulfovibrio africanus Strain PCS.</title>
        <authorList>
            <person name="Brown S.D."/>
            <person name="Utturkar S.M."/>
            <person name="Arkin A.P."/>
            <person name="Deutschbauer A.M."/>
            <person name="Elias D.A."/>
            <person name="Hazen T.C."/>
            <person name="Chakraborty R."/>
        </authorList>
    </citation>
    <scope>NUCLEOTIDE SEQUENCE [LARGE SCALE GENOMIC DNA]</scope>
    <source>
        <strain evidence="5 6">PCS</strain>
    </source>
</reference>
<dbReference type="EMBL" id="AOSV01000038">
    <property type="protein sequence ID" value="EMG35858.1"/>
    <property type="molecule type" value="Genomic_DNA"/>
</dbReference>
<dbReference type="Gene3D" id="1.25.40.10">
    <property type="entry name" value="Tetratricopeptide repeat domain"/>
    <property type="match status" value="1"/>
</dbReference>
<keyword evidence="2 3" id="KW-0802">TPR repeat</keyword>
<dbReference type="PATRIC" id="fig|1262666.3.peg.3393"/>
<dbReference type="PANTHER" id="PTHR44858:SF1">
    <property type="entry name" value="UDP-N-ACETYLGLUCOSAMINE--PEPTIDE N-ACETYLGLUCOSAMINYLTRANSFERASE SPINDLY-RELATED"/>
    <property type="match status" value="1"/>
</dbReference>
<dbReference type="PROSITE" id="PS50005">
    <property type="entry name" value="TPR"/>
    <property type="match status" value="2"/>
</dbReference>
<feature type="repeat" description="TPR" evidence="3">
    <location>
        <begin position="170"/>
        <end position="203"/>
    </location>
</feature>
<dbReference type="Proteomes" id="UP000011922">
    <property type="component" value="Unassembled WGS sequence"/>
</dbReference>
<evidence type="ECO:0000313" key="5">
    <source>
        <dbReference type="EMBL" id="EMG35858.1"/>
    </source>
</evidence>
<dbReference type="Pfam" id="PF14559">
    <property type="entry name" value="TPR_19"/>
    <property type="match status" value="1"/>
</dbReference>
<dbReference type="InterPro" id="IPR019734">
    <property type="entry name" value="TPR_rpt"/>
</dbReference>
<dbReference type="AlphaFoldDB" id="M5Q0P5"/>
<gene>
    <name evidence="5" type="ORF">PCS_03341</name>
</gene>
<dbReference type="SMART" id="SM00028">
    <property type="entry name" value="TPR"/>
    <property type="match status" value="4"/>
</dbReference>
<evidence type="ECO:0000256" key="4">
    <source>
        <dbReference type="SAM" id="MobiDB-lite"/>
    </source>
</evidence>
<proteinExistence type="predicted"/>
<feature type="repeat" description="TPR" evidence="3">
    <location>
        <begin position="204"/>
        <end position="237"/>
    </location>
</feature>
<dbReference type="Pfam" id="PF13424">
    <property type="entry name" value="TPR_12"/>
    <property type="match status" value="1"/>
</dbReference>
<dbReference type="PANTHER" id="PTHR44858">
    <property type="entry name" value="TETRATRICOPEPTIDE REPEAT PROTEIN 6"/>
    <property type="match status" value="1"/>
</dbReference>
<name>M5Q0P5_DESAF</name>
<evidence type="ECO:0000256" key="1">
    <source>
        <dbReference type="ARBA" id="ARBA00022737"/>
    </source>
</evidence>
<dbReference type="InterPro" id="IPR050498">
    <property type="entry name" value="Ycf3"/>
</dbReference>
<keyword evidence="1" id="KW-0677">Repeat</keyword>
<evidence type="ECO:0000256" key="3">
    <source>
        <dbReference type="PROSITE-ProRule" id="PRU00339"/>
    </source>
</evidence>
<evidence type="ECO:0000256" key="2">
    <source>
        <dbReference type="ARBA" id="ARBA00022803"/>
    </source>
</evidence>
<comment type="caution">
    <text evidence="5">The sequence shown here is derived from an EMBL/GenBank/DDBJ whole genome shotgun (WGS) entry which is preliminary data.</text>
</comment>
<protein>
    <submittedName>
        <fullName evidence="5">TPR repeat containing protein</fullName>
    </submittedName>
</protein>
<dbReference type="RefSeq" id="WP_005989255.1">
    <property type="nucleotide sequence ID" value="NZ_AOSV01000038.1"/>
</dbReference>
<dbReference type="OrthoDB" id="5469953at2"/>